<evidence type="ECO:0000313" key="2">
    <source>
        <dbReference type="EMBL" id="VTT59219.1"/>
    </source>
</evidence>
<proteinExistence type="predicted"/>
<evidence type="ECO:0000313" key="3">
    <source>
        <dbReference type="Proteomes" id="UP000760494"/>
    </source>
</evidence>
<dbReference type="EMBL" id="CABFJX010000026">
    <property type="protein sequence ID" value="VTT59219.1"/>
    <property type="molecule type" value="Genomic_DNA"/>
</dbReference>
<feature type="compositionally biased region" description="Acidic residues" evidence="1">
    <location>
        <begin position="269"/>
        <end position="281"/>
    </location>
</feature>
<dbReference type="Proteomes" id="UP000760494">
    <property type="component" value="Unassembled WGS sequence"/>
</dbReference>
<feature type="compositionally biased region" description="Low complexity" evidence="1">
    <location>
        <begin position="221"/>
        <end position="263"/>
    </location>
</feature>
<feature type="compositionally biased region" description="Low complexity" evidence="1">
    <location>
        <begin position="68"/>
        <end position="82"/>
    </location>
</feature>
<protein>
    <submittedName>
        <fullName evidence="2">Uncharacterized protein</fullName>
    </submittedName>
</protein>
<dbReference type="AlphaFoldDB" id="A0A9Q9U5B1"/>
<sequence>MVFERGKIDTTSGIVKSGLEGILMVANGWYEVINTYYNMKVTVQLITAALAVSVAAHPQNGRGGGKPSSTTTAAAASSTTAAPGRGAMSSLPFLPTWLFRDSNANKCISTYNNCLITNSSNQSACASNYAACIKGGSSSTGSATSAQTATTTVSSASGPPTRTFSRPSVSGLAQWWRNEQSIRRCNYAYYVCRRKSGSTQTSCASDRTACIASASATGSATAVPTSVPTSIPTSAATTTATGSAATSTTNVAAGTGAAGADAPLNSDDPSFDDENYDADTA</sequence>
<name>A0A9Q9U5B1_FUSFU</name>
<feature type="region of interest" description="Disordered" evidence="1">
    <location>
        <begin position="57"/>
        <end position="85"/>
    </location>
</feature>
<accession>A0A9Q9U5B1</accession>
<reference evidence="2" key="1">
    <citation type="submission" date="2019-05" db="EMBL/GenBank/DDBJ databases">
        <authorList>
            <person name="Piombo E."/>
        </authorList>
    </citation>
    <scope>NUCLEOTIDE SEQUENCE</scope>
    <source>
        <strain evidence="2">C2S</strain>
    </source>
</reference>
<evidence type="ECO:0000256" key="1">
    <source>
        <dbReference type="SAM" id="MobiDB-lite"/>
    </source>
</evidence>
<comment type="caution">
    <text evidence="2">The sequence shown here is derived from an EMBL/GenBank/DDBJ whole genome shotgun (WGS) entry which is preliminary data.</text>
</comment>
<gene>
    <name evidence="2" type="ORF">C2S_14037</name>
</gene>
<feature type="region of interest" description="Disordered" evidence="1">
    <location>
        <begin position="221"/>
        <end position="281"/>
    </location>
</feature>
<organism evidence="2 3">
    <name type="scientific">Fusarium fujikuroi</name>
    <name type="common">Bakanae and foot rot disease fungus</name>
    <name type="synonym">Gibberella fujikuroi</name>
    <dbReference type="NCBI Taxonomy" id="5127"/>
    <lineage>
        <taxon>Eukaryota</taxon>
        <taxon>Fungi</taxon>
        <taxon>Dikarya</taxon>
        <taxon>Ascomycota</taxon>
        <taxon>Pezizomycotina</taxon>
        <taxon>Sordariomycetes</taxon>
        <taxon>Hypocreomycetidae</taxon>
        <taxon>Hypocreales</taxon>
        <taxon>Nectriaceae</taxon>
        <taxon>Fusarium</taxon>
        <taxon>Fusarium fujikuroi species complex</taxon>
    </lineage>
</organism>
<feature type="region of interest" description="Disordered" evidence="1">
    <location>
        <begin position="150"/>
        <end position="169"/>
    </location>
</feature>